<feature type="chain" id="PRO_5032622319" evidence="1">
    <location>
        <begin position="29"/>
        <end position="171"/>
    </location>
</feature>
<reference evidence="2" key="1">
    <citation type="submission" date="2021-02" db="EMBL/GenBank/DDBJ databases">
        <authorList>
            <person name="Nowell W R."/>
        </authorList>
    </citation>
    <scope>NUCLEOTIDE SEQUENCE</scope>
</reference>
<gene>
    <name evidence="2" type="ORF">EDS130_LOCUS40148</name>
</gene>
<organism evidence="2 3">
    <name type="scientific">Adineta ricciae</name>
    <name type="common">Rotifer</name>
    <dbReference type="NCBI Taxonomy" id="249248"/>
    <lineage>
        <taxon>Eukaryota</taxon>
        <taxon>Metazoa</taxon>
        <taxon>Spiralia</taxon>
        <taxon>Gnathifera</taxon>
        <taxon>Rotifera</taxon>
        <taxon>Eurotatoria</taxon>
        <taxon>Bdelloidea</taxon>
        <taxon>Adinetida</taxon>
        <taxon>Adinetidae</taxon>
        <taxon>Adineta</taxon>
    </lineage>
</organism>
<evidence type="ECO:0000313" key="2">
    <source>
        <dbReference type="EMBL" id="CAF1460892.1"/>
    </source>
</evidence>
<dbReference type="AlphaFoldDB" id="A0A815QBK6"/>
<name>A0A815QBK6_ADIRI</name>
<protein>
    <submittedName>
        <fullName evidence="2">Uncharacterized protein</fullName>
    </submittedName>
</protein>
<keyword evidence="1" id="KW-0732">Signal</keyword>
<evidence type="ECO:0000256" key="1">
    <source>
        <dbReference type="SAM" id="SignalP"/>
    </source>
</evidence>
<proteinExistence type="predicted"/>
<dbReference type="Proteomes" id="UP000663852">
    <property type="component" value="Unassembled WGS sequence"/>
</dbReference>
<sequence length="171" mass="19269">MFLKVTYRLVIFFSIYLFFLVGFDQVNAQGDVKERATSFLARVGLTIPPQGVDEDKWITLCEVKARIADAGIKPKTDTQTRAKTANGEILETRVVRREEWRCSWSTESYASAGDKAAVDYMESMKRQHNENLQVATNRDAAKLTATATSAGWWKSGANCDLVLEGRVRRLI</sequence>
<dbReference type="EMBL" id="CAJNOJ010000475">
    <property type="protein sequence ID" value="CAF1460892.1"/>
    <property type="molecule type" value="Genomic_DNA"/>
</dbReference>
<comment type="caution">
    <text evidence="2">The sequence shown here is derived from an EMBL/GenBank/DDBJ whole genome shotgun (WGS) entry which is preliminary data.</text>
</comment>
<accession>A0A815QBK6</accession>
<feature type="signal peptide" evidence="1">
    <location>
        <begin position="1"/>
        <end position="28"/>
    </location>
</feature>
<evidence type="ECO:0000313" key="3">
    <source>
        <dbReference type="Proteomes" id="UP000663852"/>
    </source>
</evidence>